<sequence length="118" mass="13148">MASGMPVNESCVTTFNDLKLRHSCKWIIFKIDHDEIIVEKQGSGDASTLKSELPPSDCRYAVYDEGQRIHFILWSPDVAPVKPRMIYSSSKDALAKKLEGTVATTLEAHEIGDLCTLH</sequence>
<dbReference type="InterPro" id="IPR029006">
    <property type="entry name" value="ADF-H/Gelsolin-like_dom_sf"/>
</dbReference>
<dbReference type="Pfam" id="PF00241">
    <property type="entry name" value="Cofilin_ADF"/>
    <property type="match status" value="1"/>
</dbReference>
<keyword evidence="2" id="KW-0009">Actin-binding</keyword>
<dbReference type="GO" id="GO:0030042">
    <property type="term" value="P:actin filament depolymerization"/>
    <property type="evidence" value="ECO:0007669"/>
    <property type="project" value="InterPro"/>
</dbReference>
<dbReference type="PRINTS" id="PR00006">
    <property type="entry name" value="COFILIN"/>
</dbReference>
<dbReference type="GO" id="GO:0003779">
    <property type="term" value="F:actin binding"/>
    <property type="evidence" value="ECO:0007669"/>
    <property type="project" value="UniProtKB-KW"/>
</dbReference>
<dbReference type="VEuPathDB" id="ToxoDB:LOC34619261"/>
<dbReference type="SMART" id="SM00102">
    <property type="entry name" value="ADF"/>
    <property type="match status" value="1"/>
</dbReference>
<proteinExistence type="inferred from homology"/>
<dbReference type="Proteomes" id="UP000095192">
    <property type="component" value="Unassembled WGS sequence"/>
</dbReference>
<dbReference type="SUPFAM" id="SSF55753">
    <property type="entry name" value="Actin depolymerizing proteins"/>
    <property type="match status" value="1"/>
</dbReference>
<name>A0A1D3CZS3_9EIME</name>
<dbReference type="GeneID" id="34619261"/>
<dbReference type="PANTHER" id="PTHR11913">
    <property type="entry name" value="COFILIN-RELATED"/>
    <property type="match status" value="1"/>
</dbReference>
<dbReference type="OrthoDB" id="10249245at2759"/>
<dbReference type="EMBL" id="JROU02001359">
    <property type="protein sequence ID" value="OEH76704.1"/>
    <property type="molecule type" value="Genomic_DNA"/>
</dbReference>
<dbReference type="Gene3D" id="3.40.20.10">
    <property type="entry name" value="Severin"/>
    <property type="match status" value="1"/>
</dbReference>
<evidence type="ECO:0000313" key="3">
    <source>
        <dbReference type="EMBL" id="OEH76704.1"/>
    </source>
</evidence>
<dbReference type="AlphaFoldDB" id="A0A1D3CZS3"/>
<dbReference type="CDD" id="cd11286">
    <property type="entry name" value="ADF_cofilin_like"/>
    <property type="match status" value="1"/>
</dbReference>
<gene>
    <name evidence="3" type="ORF">cyc_02400</name>
</gene>
<dbReference type="InterPro" id="IPR002108">
    <property type="entry name" value="ADF-H"/>
</dbReference>
<accession>A0A1D3CZS3</accession>
<dbReference type="PROSITE" id="PS51263">
    <property type="entry name" value="ADF_H"/>
    <property type="match status" value="1"/>
</dbReference>
<keyword evidence="4" id="KW-1185">Reference proteome</keyword>
<organism evidence="3 4">
    <name type="scientific">Cyclospora cayetanensis</name>
    <dbReference type="NCBI Taxonomy" id="88456"/>
    <lineage>
        <taxon>Eukaryota</taxon>
        <taxon>Sar</taxon>
        <taxon>Alveolata</taxon>
        <taxon>Apicomplexa</taxon>
        <taxon>Conoidasida</taxon>
        <taxon>Coccidia</taxon>
        <taxon>Eucoccidiorida</taxon>
        <taxon>Eimeriorina</taxon>
        <taxon>Eimeriidae</taxon>
        <taxon>Cyclospora</taxon>
    </lineage>
</organism>
<comment type="similarity">
    <text evidence="1">Belongs to the actin-binding proteins ADF family.</text>
</comment>
<dbReference type="GO" id="GO:0015629">
    <property type="term" value="C:actin cytoskeleton"/>
    <property type="evidence" value="ECO:0007669"/>
    <property type="project" value="InterPro"/>
</dbReference>
<comment type="caution">
    <text evidence="3">The sequence shown here is derived from an EMBL/GenBank/DDBJ whole genome shotgun (WGS) entry which is preliminary data.</text>
</comment>
<dbReference type="VEuPathDB" id="ToxoDB:cyc_02400"/>
<dbReference type="InterPro" id="IPR017904">
    <property type="entry name" value="ADF/Cofilin"/>
</dbReference>
<evidence type="ECO:0000313" key="4">
    <source>
        <dbReference type="Proteomes" id="UP000095192"/>
    </source>
</evidence>
<evidence type="ECO:0000256" key="2">
    <source>
        <dbReference type="ARBA" id="ARBA00023203"/>
    </source>
</evidence>
<protein>
    <submittedName>
        <fullName evidence="3">Actin depolymerizing factor</fullName>
    </submittedName>
</protein>
<reference evidence="3 4" key="1">
    <citation type="journal article" date="2016" name="BMC Genomics">
        <title>Comparative genomics reveals Cyclospora cayetanensis possesses coccidia-like metabolism and invasion components but unique surface antigens.</title>
        <authorList>
            <person name="Liu S."/>
            <person name="Wang L."/>
            <person name="Zheng H."/>
            <person name="Xu Z."/>
            <person name="Roellig D.M."/>
            <person name="Li N."/>
            <person name="Frace M.A."/>
            <person name="Tang K."/>
            <person name="Arrowood M.J."/>
            <person name="Moss D.M."/>
            <person name="Zhang L."/>
            <person name="Feng Y."/>
            <person name="Xiao L."/>
        </authorList>
    </citation>
    <scope>NUCLEOTIDE SEQUENCE [LARGE SCALE GENOMIC DNA]</scope>
    <source>
        <strain evidence="3 4">CHN_HEN01</strain>
    </source>
</reference>
<evidence type="ECO:0000256" key="1">
    <source>
        <dbReference type="ARBA" id="ARBA00006844"/>
    </source>
</evidence>